<evidence type="ECO:0000313" key="4">
    <source>
        <dbReference type="Proteomes" id="UP000004474"/>
    </source>
</evidence>
<reference evidence="3" key="3">
    <citation type="submission" date="2017-11" db="EMBL/GenBank/DDBJ databases">
        <authorList>
            <person name="Seuylemezian A."/>
            <person name="Cooper K."/>
            <person name="Vaishampayan P."/>
        </authorList>
    </citation>
    <scope>NUCLEOTIDE SEQUENCE</scope>
    <source>
        <strain evidence="3">PVAS-1</strain>
    </source>
</reference>
<evidence type="ECO:0000313" key="3">
    <source>
        <dbReference type="EMBL" id="RWU84282.1"/>
    </source>
</evidence>
<dbReference type="EMBL" id="PIPF01000005">
    <property type="protein sequence ID" value="RWU84282.1"/>
    <property type="molecule type" value="Genomic_DNA"/>
</dbReference>
<protein>
    <submittedName>
        <fullName evidence="2">Uncharacterized protein</fullName>
    </submittedName>
</protein>
<comment type="caution">
    <text evidence="2">The sequence shown here is derived from an EMBL/GenBank/DDBJ whole genome shotgun (WGS) entry which is preliminary data.</text>
</comment>
<dbReference type="EMBL" id="ALWX01000023">
    <property type="protein sequence ID" value="EKA61548.1"/>
    <property type="molecule type" value="Genomic_DNA"/>
</dbReference>
<dbReference type="STRING" id="1210046.B277_06689"/>
<name>K1EQN6_9MICO</name>
<dbReference type="OrthoDB" id="3906893at2"/>
<evidence type="ECO:0000313" key="5">
    <source>
        <dbReference type="Proteomes" id="UP000288711"/>
    </source>
</evidence>
<dbReference type="RefSeq" id="WP_007926367.1">
    <property type="nucleotide sequence ID" value="NZ_ALWX01000023.1"/>
</dbReference>
<dbReference type="eggNOG" id="ENOG5033R4A">
    <property type="taxonomic scope" value="Bacteria"/>
</dbReference>
<proteinExistence type="predicted"/>
<gene>
    <name evidence="2" type="ORF">B277_06689</name>
    <name evidence="3" type="ORF">CWN80_05510</name>
</gene>
<keyword evidence="1" id="KW-0175">Coiled coil</keyword>
<keyword evidence="5" id="KW-1185">Reference proteome</keyword>
<dbReference type="Proteomes" id="UP000004474">
    <property type="component" value="Unassembled WGS sequence"/>
</dbReference>
<evidence type="ECO:0000256" key="1">
    <source>
        <dbReference type="SAM" id="Coils"/>
    </source>
</evidence>
<evidence type="ECO:0000313" key="2">
    <source>
        <dbReference type="EMBL" id="EKA61548.1"/>
    </source>
</evidence>
<feature type="coiled-coil region" evidence="1">
    <location>
        <begin position="316"/>
        <end position="350"/>
    </location>
</feature>
<accession>K1EQN6</accession>
<organism evidence="2 4">
    <name type="scientific">Janibacter hoylei PVAS-1</name>
    <dbReference type="NCBI Taxonomy" id="1210046"/>
    <lineage>
        <taxon>Bacteria</taxon>
        <taxon>Bacillati</taxon>
        <taxon>Actinomycetota</taxon>
        <taxon>Actinomycetes</taxon>
        <taxon>Micrococcales</taxon>
        <taxon>Intrasporangiaceae</taxon>
        <taxon>Janibacter</taxon>
    </lineage>
</organism>
<sequence length="525" mass="58999">MDSMYIVELKVEATDDSAVDPEGVYDRLVAHAVTWLSRDIEGDGQLDLSQSGTAELPARRGGFEFIKTLRWTVTRTPRVRAVHCKMSQPLEHGHGAQFICDFTLFQEETDTAFRIELGRESVSGLVSPVTVDFIRRPGLLALSVKDRDLRLTYQNQVVDGRFEWINPAHVPLLQETLAHERRLPMLLIDGGAEEAKEIGSRAAQEFAGLARVLLVDRASRAKMGAYLASIGAEIPEHGARLIWPVLDAQHKELTSLEPRTDFISTLMETVAPVSVAARGTNPWRLRAADENRRAREATFQAALAEAVAHGGQDAELETLRTRVAELDRELAQWLQEVERLTTEIEALSDLKYQASYWKEQAERAYADTGERAVEGWDPCPELDPDDMSELAEHLQQVSAGAIVFTAAAKRSWRKSGYPHVTAMQEALIKLARAAAEWRNKECDLGMAMKSWLKTAYGLNFSPEDVPLVRQKLHEFTHDGRTYEREPHLKLDDHVKPNEVGRIYFATDKENARFVVDHVGLKLYGI</sequence>
<reference evidence="3 5" key="1">
    <citation type="journal article" date="2009" name="Int. J. Syst. Evol. Microbiol.">
        <title>Janibacter hoylei sp. nov., Bacillus isronensis sp. nov. and Bacillus aryabhattai sp. nov., isolated from cryotubes used for collecting air from the upper atmosphere.</title>
        <authorList>
            <person name="Shivaji S."/>
            <person name="Chaturvedi P."/>
            <person name="Begum Z."/>
            <person name="Pindi P.K."/>
            <person name="Manorama R."/>
            <person name="Padmanaban D.A."/>
            <person name="Shouche Y.S."/>
            <person name="Pawar S."/>
            <person name="Vaishampayan P."/>
            <person name="Dutt C.B."/>
            <person name="Datta G.N."/>
            <person name="Manchanda R.K."/>
            <person name="Rao U.R."/>
            <person name="Bhargava P.M."/>
            <person name="Narlikar J.V."/>
        </authorList>
    </citation>
    <scope>NUCLEOTIDE SEQUENCE [LARGE SCALE GENOMIC DNA]</scope>
    <source>
        <strain evidence="3 5">PVAS-1</strain>
    </source>
</reference>
<dbReference type="Proteomes" id="UP000288711">
    <property type="component" value="Unassembled WGS sequence"/>
</dbReference>
<dbReference type="AlphaFoldDB" id="K1EQN6"/>
<reference evidence="2 4" key="2">
    <citation type="journal article" date="2012" name="J. Bacteriol.">
        <title>Genome Sequence of Janibacter hoylei MTCC8307, Isolated from the Stratospheric Air.</title>
        <authorList>
            <person name="Pawar S.P."/>
            <person name="Dhotre D.P."/>
            <person name="Shetty S.A."/>
            <person name="Chowdhury S.P."/>
            <person name="Chaudhari B.L."/>
            <person name="Shouche Y.S."/>
        </authorList>
    </citation>
    <scope>NUCLEOTIDE SEQUENCE [LARGE SCALE GENOMIC DNA]</scope>
    <source>
        <strain evidence="2 4">PVAS-1</strain>
    </source>
</reference>